<proteinExistence type="predicted"/>
<evidence type="ECO:0000313" key="3">
    <source>
        <dbReference type="Proteomes" id="UP000789405"/>
    </source>
</evidence>
<organism evidence="2 3">
    <name type="scientific">Dentiscutata erythropus</name>
    <dbReference type="NCBI Taxonomy" id="1348616"/>
    <lineage>
        <taxon>Eukaryota</taxon>
        <taxon>Fungi</taxon>
        <taxon>Fungi incertae sedis</taxon>
        <taxon>Mucoromycota</taxon>
        <taxon>Glomeromycotina</taxon>
        <taxon>Glomeromycetes</taxon>
        <taxon>Diversisporales</taxon>
        <taxon>Gigasporaceae</taxon>
        <taxon>Dentiscutata</taxon>
    </lineage>
</organism>
<reference evidence="2" key="1">
    <citation type="submission" date="2021-06" db="EMBL/GenBank/DDBJ databases">
        <authorList>
            <person name="Kallberg Y."/>
            <person name="Tangrot J."/>
            <person name="Rosling A."/>
        </authorList>
    </citation>
    <scope>NUCLEOTIDE SEQUENCE</scope>
    <source>
        <strain evidence="2">MA453B</strain>
    </source>
</reference>
<gene>
    <name evidence="2" type="ORF">DERYTH_LOCUS13698</name>
</gene>
<comment type="caution">
    <text evidence="2">The sequence shown here is derived from an EMBL/GenBank/DDBJ whole genome shotgun (WGS) entry which is preliminary data.</text>
</comment>
<dbReference type="Proteomes" id="UP000789405">
    <property type="component" value="Unassembled WGS sequence"/>
</dbReference>
<name>A0A9N9HYX4_9GLOM</name>
<dbReference type="EMBL" id="CAJVPY010009812">
    <property type="protein sequence ID" value="CAG8712549.1"/>
    <property type="molecule type" value="Genomic_DNA"/>
</dbReference>
<accession>A0A9N9HYX4</accession>
<dbReference type="AlphaFoldDB" id="A0A9N9HYX4"/>
<protein>
    <submittedName>
        <fullName evidence="2">6507_t:CDS:1</fullName>
    </submittedName>
</protein>
<evidence type="ECO:0000313" key="2">
    <source>
        <dbReference type="EMBL" id="CAG8712549.1"/>
    </source>
</evidence>
<feature type="region of interest" description="Disordered" evidence="1">
    <location>
        <begin position="37"/>
        <end position="56"/>
    </location>
</feature>
<keyword evidence="3" id="KW-1185">Reference proteome</keyword>
<evidence type="ECO:0000256" key="1">
    <source>
        <dbReference type="SAM" id="MobiDB-lite"/>
    </source>
</evidence>
<sequence>MLDKSIYEDNNNDKLEKLALFESKAVGIKEIEYTIRTREEAGQKKKQNQGRVSTNR</sequence>